<feature type="domain" description="NB-ARC" evidence="1">
    <location>
        <begin position="77"/>
        <end position="238"/>
    </location>
</feature>
<accession>A0A292PKH4</accession>
<sequence length="575" mass="64935">MDRKMQAGISGDFSGNSGDHNVLGNNNNNLNSVTNFGQIYHGCVLRAGGREETSRPYRVIPYYRNTKFTGRKHLIESIKELSKGTGHHRIALHGLSGSGKTQIALEYVYQRASENDCGVFWVQGSGVLKFIEGFQVIAEHVRIPLPLAPTDQEQFLASIKRWFEGPDSGDWVLVIDNADNGEGFIGNCGPISKFVPQGQRGTLIFTTRSLQVASWQGCERIDVGKMEEDEAHALFSKRFGSWNGLGDEKEAITMILESLHHIPLAIVGAAAFMTETQTPPSTYWTIFRGSDEHAKKLLSQRFYDIHREADMSETILATYFITFSRIALQTPLAANLLHLIAFFDRQSIPEELLSRCGLEGMDDPVEFRQAIGKLLGFSLVTTVKCEDKTFYELHRLVQLSLQVYLPTEDFNRWTATALRVVSRLFPKDISERRYLGSAYIPHVLAVTKDSTDPIAEELCFRLGQYFLDMGFYNNAEIQFRRCIVLREESKEYDEDAEGYRRVILLGVASAYQGKPDVAEKIFRDLLEDIEGSLGPNNPITLEAVRYLGIVLRDRGKYNESEALNRRALEAYERVL</sequence>
<evidence type="ECO:0000313" key="3">
    <source>
        <dbReference type="EMBL" id="CUS07624.1"/>
    </source>
</evidence>
<dbReference type="SUPFAM" id="SSF48452">
    <property type="entry name" value="TPR-like"/>
    <property type="match status" value="1"/>
</dbReference>
<dbReference type="Gene3D" id="3.40.50.300">
    <property type="entry name" value="P-loop containing nucleotide triphosphate hydrolases"/>
    <property type="match status" value="1"/>
</dbReference>
<dbReference type="Gene3D" id="1.25.40.10">
    <property type="entry name" value="Tetratricopeptide repeat domain"/>
    <property type="match status" value="1"/>
</dbReference>
<dbReference type="Pfam" id="PF13424">
    <property type="entry name" value="TPR_12"/>
    <property type="match status" value="1"/>
</dbReference>
<dbReference type="InterPro" id="IPR027417">
    <property type="entry name" value="P-loop_NTPase"/>
</dbReference>
<dbReference type="SUPFAM" id="SSF52540">
    <property type="entry name" value="P-loop containing nucleoside triphosphate hydrolases"/>
    <property type="match status" value="1"/>
</dbReference>
<protein>
    <submittedName>
        <fullName evidence="3">Uncharacterized protein</fullName>
    </submittedName>
</protein>
<dbReference type="EMBL" id="LN891188">
    <property type="protein sequence ID" value="CUS07624.1"/>
    <property type="molecule type" value="Genomic_DNA"/>
</dbReference>
<dbReference type="Proteomes" id="UP001412239">
    <property type="component" value="Unassembled WGS sequence"/>
</dbReference>
<reference evidence="3" key="1">
    <citation type="submission" date="2015-10" db="EMBL/GenBank/DDBJ databases">
        <authorList>
            <person name="Regsiter A."/>
            <person name="william w."/>
        </authorList>
    </citation>
    <scope>NUCLEOTIDE SEQUENCE</scope>
    <source>
        <strain evidence="3">Montdore</strain>
    </source>
</reference>
<organism evidence="3 4">
    <name type="scientific">Tuber aestivum</name>
    <name type="common">summer truffle</name>
    <dbReference type="NCBI Taxonomy" id="59557"/>
    <lineage>
        <taxon>Eukaryota</taxon>
        <taxon>Fungi</taxon>
        <taxon>Dikarya</taxon>
        <taxon>Ascomycota</taxon>
        <taxon>Pezizomycotina</taxon>
        <taxon>Pezizomycetes</taxon>
        <taxon>Pezizales</taxon>
        <taxon>Tuberaceae</taxon>
        <taxon>Tuber</taxon>
    </lineage>
</organism>
<dbReference type="InterPro" id="IPR011990">
    <property type="entry name" value="TPR-like_helical_dom_sf"/>
</dbReference>
<evidence type="ECO:0000259" key="1">
    <source>
        <dbReference type="Pfam" id="PF00931"/>
    </source>
</evidence>
<proteinExistence type="predicted"/>
<gene>
    <name evidence="3" type="ORF">GSTUAT00008282001</name>
</gene>
<dbReference type="PANTHER" id="PTHR35205:SF1">
    <property type="entry name" value="ZU5 DOMAIN-CONTAINING PROTEIN"/>
    <property type="match status" value="1"/>
</dbReference>
<dbReference type="AlphaFoldDB" id="A0A292PKH4"/>
<name>A0A292PKH4_9PEZI</name>
<dbReference type="PANTHER" id="PTHR35205">
    <property type="entry name" value="NB-ARC AND TPR DOMAIN PROTEIN"/>
    <property type="match status" value="1"/>
</dbReference>
<feature type="domain" description="DUF7779" evidence="2">
    <location>
        <begin position="330"/>
        <end position="404"/>
    </location>
</feature>
<evidence type="ECO:0000313" key="4">
    <source>
        <dbReference type="Proteomes" id="UP001412239"/>
    </source>
</evidence>
<evidence type="ECO:0000259" key="2">
    <source>
        <dbReference type="Pfam" id="PF25000"/>
    </source>
</evidence>
<dbReference type="GO" id="GO:0043531">
    <property type="term" value="F:ADP binding"/>
    <property type="evidence" value="ECO:0007669"/>
    <property type="project" value="InterPro"/>
</dbReference>
<dbReference type="InterPro" id="IPR002182">
    <property type="entry name" value="NB-ARC"/>
</dbReference>
<dbReference type="InterPro" id="IPR056681">
    <property type="entry name" value="DUF7779"/>
</dbReference>
<dbReference type="Pfam" id="PF00931">
    <property type="entry name" value="NB-ARC"/>
    <property type="match status" value="1"/>
</dbReference>
<keyword evidence="4" id="KW-1185">Reference proteome</keyword>
<dbReference type="Pfam" id="PF25000">
    <property type="entry name" value="DUF7779"/>
    <property type="match status" value="1"/>
</dbReference>